<reference evidence="3" key="2">
    <citation type="submission" date="2015-02" db="EMBL/GenBank/DDBJ databases">
        <authorList>
            <person name="Chooi Y.-H."/>
        </authorList>
    </citation>
    <scope>NUCLEOTIDE SEQUENCE</scope>
    <source>
        <tissue evidence="3">Seedling</tissue>
    </source>
</reference>
<evidence type="ECO:0000313" key="3">
    <source>
        <dbReference type="EMBL" id="KOM46452.1"/>
    </source>
</evidence>
<proteinExistence type="predicted"/>
<evidence type="ECO:0000313" key="2">
    <source>
        <dbReference type="EMBL" id="KAG2390913.1"/>
    </source>
</evidence>
<dbReference type="EMBL" id="JABFOF010000007">
    <property type="protein sequence ID" value="KAG2390913.1"/>
    <property type="molecule type" value="Genomic_DNA"/>
</dbReference>
<organism evidence="3 4">
    <name type="scientific">Phaseolus angularis</name>
    <name type="common">Azuki bean</name>
    <name type="synonym">Vigna angularis</name>
    <dbReference type="NCBI Taxonomy" id="3914"/>
    <lineage>
        <taxon>Eukaryota</taxon>
        <taxon>Viridiplantae</taxon>
        <taxon>Streptophyta</taxon>
        <taxon>Embryophyta</taxon>
        <taxon>Tracheophyta</taxon>
        <taxon>Spermatophyta</taxon>
        <taxon>Magnoliopsida</taxon>
        <taxon>eudicotyledons</taxon>
        <taxon>Gunneridae</taxon>
        <taxon>Pentapetalae</taxon>
        <taxon>rosids</taxon>
        <taxon>fabids</taxon>
        <taxon>Fabales</taxon>
        <taxon>Fabaceae</taxon>
        <taxon>Papilionoideae</taxon>
        <taxon>50 kb inversion clade</taxon>
        <taxon>NPAAA clade</taxon>
        <taxon>indigoferoid/millettioid clade</taxon>
        <taxon>Phaseoleae</taxon>
        <taxon>Vigna</taxon>
    </lineage>
</organism>
<feature type="compositionally biased region" description="Polar residues" evidence="1">
    <location>
        <begin position="96"/>
        <end position="106"/>
    </location>
</feature>
<reference evidence="2 5" key="3">
    <citation type="submission" date="2020-05" db="EMBL/GenBank/DDBJ databases">
        <title>Vigna angularis (adzuki bean) Var. LongXiaoDou No. 4 denovo assembly.</title>
        <authorList>
            <person name="Xiang H."/>
        </authorList>
    </citation>
    <scope>NUCLEOTIDE SEQUENCE [LARGE SCALE GENOMIC DNA]</scope>
    <source>
        <tissue evidence="2">Leaf</tissue>
    </source>
</reference>
<feature type="compositionally biased region" description="Basic and acidic residues" evidence="1">
    <location>
        <begin position="31"/>
        <end position="40"/>
    </location>
</feature>
<feature type="region of interest" description="Disordered" evidence="1">
    <location>
        <begin position="83"/>
        <end position="173"/>
    </location>
</feature>
<feature type="compositionally biased region" description="Polar residues" evidence="1">
    <location>
        <begin position="163"/>
        <end position="173"/>
    </location>
</feature>
<dbReference type="Gramene" id="KOM46452">
    <property type="protein sequence ID" value="KOM46452"/>
    <property type="gene ID" value="LR48_Vigan07g015600"/>
</dbReference>
<feature type="region of interest" description="Disordered" evidence="1">
    <location>
        <begin position="1"/>
        <end position="42"/>
    </location>
</feature>
<sequence length="267" mass="30003">MRSKYSFNHGGAGRGTSRRRGRGSPMAELEESARQERREEENSEMMNVCEHCVALQNNMILPSPYFQVLSGLPPPINNHQGFNIQVRSNLPPPRNNPQDFNIQVRSSLPPPNPQGFNIQVRSNLPPPRNNPQSFNISNLPPPINNPQGFNIQVFSSLPPPTNNPQGFNGNRPSYSQVLLTSQVGNVQPSQVINEQPSKVGYVQLGQVRNAQPSQVRNVQPDQVTQGRMRSQQPSESNRQLPVPFYDFLGVENLEQVTDPRERREEGK</sequence>
<feature type="compositionally biased region" description="Polar residues" evidence="1">
    <location>
        <begin position="208"/>
        <end position="239"/>
    </location>
</feature>
<accession>A0A0L9UV68</accession>
<name>A0A0L9UV68_PHAAN</name>
<evidence type="ECO:0000256" key="1">
    <source>
        <dbReference type="SAM" id="MobiDB-lite"/>
    </source>
</evidence>
<protein>
    <submittedName>
        <fullName evidence="3">Uncharacterized protein</fullName>
    </submittedName>
</protein>
<dbReference type="AlphaFoldDB" id="A0A0L9UV68"/>
<feature type="region of interest" description="Disordered" evidence="1">
    <location>
        <begin position="208"/>
        <end position="241"/>
    </location>
</feature>
<dbReference type="EMBL" id="CM003377">
    <property type="protein sequence ID" value="KOM46452.1"/>
    <property type="molecule type" value="Genomic_DNA"/>
</dbReference>
<dbReference type="Proteomes" id="UP000743370">
    <property type="component" value="Unassembled WGS sequence"/>
</dbReference>
<gene>
    <name evidence="2" type="ORF">HKW66_Vig0133260</name>
    <name evidence="3" type="ORF">LR48_Vigan07g015600</name>
</gene>
<evidence type="ECO:0000313" key="5">
    <source>
        <dbReference type="Proteomes" id="UP000743370"/>
    </source>
</evidence>
<reference evidence="4" key="1">
    <citation type="journal article" date="2015" name="Proc. Natl. Acad. Sci. U.S.A.">
        <title>Genome sequencing of adzuki bean (Vigna angularis) provides insight into high starch and low fat accumulation and domestication.</title>
        <authorList>
            <person name="Yang K."/>
            <person name="Tian Z."/>
            <person name="Chen C."/>
            <person name="Luo L."/>
            <person name="Zhao B."/>
            <person name="Wang Z."/>
            <person name="Yu L."/>
            <person name="Li Y."/>
            <person name="Sun Y."/>
            <person name="Li W."/>
            <person name="Chen Y."/>
            <person name="Li Y."/>
            <person name="Zhang Y."/>
            <person name="Ai D."/>
            <person name="Zhao J."/>
            <person name="Shang C."/>
            <person name="Ma Y."/>
            <person name="Wu B."/>
            <person name="Wang M."/>
            <person name="Gao L."/>
            <person name="Sun D."/>
            <person name="Zhang P."/>
            <person name="Guo F."/>
            <person name="Wang W."/>
            <person name="Li Y."/>
            <person name="Wang J."/>
            <person name="Varshney R.K."/>
            <person name="Wang J."/>
            <person name="Ling H.Q."/>
            <person name="Wan P."/>
        </authorList>
    </citation>
    <scope>NUCLEOTIDE SEQUENCE</scope>
    <source>
        <strain evidence="4">cv. Jingnong 6</strain>
    </source>
</reference>
<evidence type="ECO:0000313" key="4">
    <source>
        <dbReference type="Proteomes" id="UP000053144"/>
    </source>
</evidence>
<dbReference type="Proteomes" id="UP000053144">
    <property type="component" value="Chromosome 7"/>
</dbReference>